<evidence type="ECO:0000313" key="4">
    <source>
        <dbReference type="Proteomes" id="UP001530315"/>
    </source>
</evidence>
<evidence type="ECO:0008006" key="5">
    <source>
        <dbReference type="Google" id="ProtNLM"/>
    </source>
</evidence>
<accession>A0ABD3PAZ5</accession>
<dbReference type="Gene3D" id="3.40.50.300">
    <property type="entry name" value="P-loop containing nucleotide triphosphate hydrolases"/>
    <property type="match status" value="1"/>
</dbReference>
<proteinExistence type="predicted"/>
<feature type="compositionally biased region" description="Basic and acidic residues" evidence="1">
    <location>
        <begin position="115"/>
        <end position="135"/>
    </location>
</feature>
<dbReference type="EMBL" id="JALLAZ020000912">
    <property type="protein sequence ID" value="KAL3784939.1"/>
    <property type="molecule type" value="Genomic_DNA"/>
</dbReference>
<evidence type="ECO:0000313" key="3">
    <source>
        <dbReference type="EMBL" id="KAL3784939.1"/>
    </source>
</evidence>
<evidence type="ECO:0000256" key="1">
    <source>
        <dbReference type="SAM" id="MobiDB-lite"/>
    </source>
</evidence>
<dbReference type="InterPro" id="IPR027417">
    <property type="entry name" value="P-loop_NTPase"/>
</dbReference>
<name>A0ABD3PAZ5_9STRA</name>
<feature type="signal peptide" evidence="2">
    <location>
        <begin position="1"/>
        <end position="24"/>
    </location>
</feature>
<sequence length="560" mass="63460">MMSLPQGAKTLALAMLAASALTFAEYRTARSSLSSAVVDFANVSPTSTFDRGNYDTSYHNHRAAVVGGHQARSQVPVPMEYSNYVELAEFADVVAALRAHRHNMQNHHAMHQRGQQHEYPTRSQHGLEGERRDDANLGNSAGLHQEKQNDNDGSSIQDVDENHVIEKAAEKVNIGDRGEEDNEELNEMDNAIEKSWKDAVERTNPEMKSQLQQQPGLLKVRVPFYWHVPRAGGATLSTLIGECHSLVQATSSLTSPPVFARKRDGDGALESRFRDPTLYVVRAGGQLFVNVDLDDVDGVARASSGKLIEGGSADVVAVSDVRLGSLLLDFQNRDGVGHRNQPRPQPQPQPQPQRQRQRQPPQQTQGVMFALFRHPIDRTVSLFYCKKHDKYSIHYDPSLETLSLEDWVVSPSFVPDYMVRTLVGKIWPSAPLLQVDLDVAKEILRRKCVVGLLGEKGESMKRFERFFGWDVDVSRDHNDVVEQRAAPEASRWKNVKDEECRDRLLYWGWINKNKHPTVEEGSTVYRLLESKNRYDIELYMYARQLFYEQYMQLGFDEDMT</sequence>
<dbReference type="AlphaFoldDB" id="A0ABD3PAZ5"/>
<dbReference type="PANTHER" id="PTHR32301:SF6">
    <property type="entry name" value="GOLVESIN-RELATED"/>
    <property type="match status" value="1"/>
</dbReference>
<feature type="compositionally biased region" description="Low complexity" evidence="1">
    <location>
        <begin position="352"/>
        <end position="363"/>
    </location>
</feature>
<feature type="region of interest" description="Disordered" evidence="1">
    <location>
        <begin position="105"/>
        <end position="157"/>
    </location>
</feature>
<keyword evidence="2" id="KW-0732">Signal</keyword>
<dbReference type="Proteomes" id="UP001530315">
    <property type="component" value="Unassembled WGS sequence"/>
</dbReference>
<protein>
    <recommendedName>
        <fullName evidence="5">Sulfotransferase domain-containing protein</fullName>
    </recommendedName>
</protein>
<evidence type="ECO:0000256" key="2">
    <source>
        <dbReference type="SAM" id="SignalP"/>
    </source>
</evidence>
<dbReference type="InterPro" id="IPR053259">
    <property type="entry name" value="Golvesin-related_Golgi"/>
</dbReference>
<feature type="region of interest" description="Disordered" evidence="1">
    <location>
        <begin position="334"/>
        <end position="363"/>
    </location>
</feature>
<feature type="chain" id="PRO_5044760189" description="Sulfotransferase domain-containing protein" evidence="2">
    <location>
        <begin position="25"/>
        <end position="560"/>
    </location>
</feature>
<comment type="caution">
    <text evidence="3">The sequence shown here is derived from an EMBL/GenBank/DDBJ whole genome shotgun (WGS) entry which is preliminary data.</text>
</comment>
<keyword evidence="4" id="KW-1185">Reference proteome</keyword>
<gene>
    <name evidence="3" type="ORF">ACHAW5_003619</name>
</gene>
<dbReference type="PANTHER" id="PTHR32301">
    <property type="entry name" value="COUNTIN RECEPTOR CNR3-RELATED"/>
    <property type="match status" value="1"/>
</dbReference>
<reference evidence="3 4" key="1">
    <citation type="submission" date="2024-10" db="EMBL/GenBank/DDBJ databases">
        <title>Updated reference genomes for cyclostephanoid diatoms.</title>
        <authorList>
            <person name="Roberts W.R."/>
            <person name="Alverson A.J."/>
        </authorList>
    </citation>
    <scope>NUCLEOTIDE SEQUENCE [LARGE SCALE GENOMIC DNA]</scope>
    <source>
        <strain evidence="3 4">AJA276-08</strain>
    </source>
</reference>
<organism evidence="3 4">
    <name type="scientific">Stephanodiscus triporus</name>
    <dbReference type="NCBI Taxonomy" id="2934178"/>
    <lineage>
        <taxon>Eukaryota</taxon>
        <taxon>Sar</taxon>
        <taxon>Stramenopiles</taxon>
        <taxon>Ochrophyta</taxon>
        <taxon>Bacillariophyta</taxon>
        <taxon>Coscinodiscophyceae</taxon>
        <taxon>Thalassiosirophycidae</taxon>
        <taxon>Stephanodiscales</taxon>
        <taxon>Stephanodiscaceae</taxon>
        <taxon>Stephanodiscus</taxon>
    </lineage>
</organism>